<evidence type="ECO:0000259" key="4">
    <source>
        <dbReference type="PROSITE" id="PS01124"/>
    </source>
</evidence>
<dbReference type="PROSITE" id="PS01124">
    <property type="entry name" value="HTH_ARAC_FAMILY_2"/>
    <property type="match status" value="1"/>
</dbReference>
<dbReference type="Pfam" id="PF12833">
    <property type="entry name" value="HTH_18"/>
    <property type="match status" value="1"/>
</dbReference>
<reference evidence="5 6" key="1">
    <citation type="submission" date="2018-09" db="EMBL/GenBank/DDBJ databases">
        <title>Cohnella cavernae sp. nov., isolated from a karst cave.</title>
        <authorList>
            <person name="Zhu H."/>
        </authorList>
    </citation>
    <scope>NUCLEOTIDE SEQUENCE [LARGE SCALE GENOMIC DNA]</scope>
    <source>
        <strain evidence="5 6">K2E09-144</strain>
    </source>
</reference>
<evidence type="ECO:0000256" key="3">
    <source>
        <dbReference type="ARBA" id="ARBA00023163"/>
    </source>
</evidence>
<evidence type="ECO:0000256" key="1">
    <source>
        <dbReference type="ARBA" id="ARBA00023015"/>
    </source>
</evidence>
<dbReference type="GO" id="GO:0005829">
    <property type="term" value="C:cytosol"/>
    <property type="evidence" value="ECO:0007669"/>
    <property type="project" value="TreeGrafter"/>
</dbReference>
<keyword evidence="3" id="KW-0804">Transcription</keyword>
<dbReference type="Gene3D" id="1.10.10.60">
    <property type="entry name" value="Homeodomain-like"/>
    <property type="match status" value="1"/>
</dbReference>
<dbReference type="Pfam" id="PF12625">
    <property type="entry name" value="Arabinose_bd"/>
    <property type="match status" value="1"/>
</dbReference>
<dbReference type="GO" id="GO:0003700">
    <property type="term" value="F:DNA-binding transcription factor activity"/>
    <property type="evidence" value="ECO:0007669"/>
    <property type="project" value="InterPro"/>
</dbReference>
<organism evidence="5 6">
    <name type="scientific">Cohnella faecalis</name>
    <dbReference type="NCBI Taxonomy" id="2315694"/>
    <lineage>
        <taxon>Bacteria</taxon>
        <taxon>Bacillati</taxon>
        <taxon>Bacillota</taxon>
        <taxon>Bacilli</taxon>
        <taxon>Bacillales</taxon>
        <taxon>Paenibacillaceae</taxon>
        <taxon>Cohnella</taxon>
    </lineage>
</organism>
<dbReference type="GO" id="GO:0000976">
    <property type="term" value="F:transcription cis-regulatory region binding"/>
    <property type="evidence" value="ECO:0007669"/>
    <property type="project" value="TreeGrafter"/>
</dbReference>
<dbReference type="Proteomes" id="UP000266340">
    <property type="component" value="Unassembled WGS sequence"/>
</dbReference>
<evidence type="ECO:0000256" key="2">
    <source>
        <dbReference type="ARBA" id="ARBA00023125"/>
    </source>
</evidence>
<dbReference type="SMART" id="SM00342">
    <property type="entry name" value="HTH_ARAC"/>
    <property type="match status" value="1"/>
</dbReference>
<accession>A0A398CS82</accession>
<evidence type="ECO:0000313" key="6">
    <source>
        <dbReference type="Proteomes" id="UP000266340"/>
    </source>
</evidence>
<keyword evidence="2" id="KW-0238">DNA-binding</keyword>
<evidence type="ECO:0000313" key="5">
    <source>
        <dbReference type="EMBL" id="RIE01804.1"/>
    </source>
</evidence>
<dbReference type="PANTHER" id="PTHR47894">
    <property type="entry name" value="HTH-TYPE TRANSCRIPTIONAL REGULATOR GADX"/>
    <property type="match status" value="1"/>
</dbReference>
<dbReference type="InterPro" id="IPR032687">
    <property type="entry name" value="AraC-type_N"/>
</dbReference>
<keyword evidence="1" id="KW-0805">Transcription regulation</keyword>
<sequence>MSDIGLSIKLVYPIVKTLSAQGIELARFYSVTGFDERLLQDPEARISELEYDRLLNSAAELTDDESFGVRQGMALEIFDLGILGYVLVHSGTIREALASYQRYNVVLCNGIDVTTKESGEEADILVTFPNPASNPSRHCAEGVASSLFHLFSKLSGRSVPVRAVEFVYPEPGEYGGHASVWGVMPKFGGESNLIRVSREMLDFPIMYADAKLLQAFEEDVKDVRSRLLYGRALSDRLAEWMVSAMASALPSLAEASKRFHVGTRTLQAKLKGEGTTFNEILSRVRMELAIKYLGNRQYSVGDVAYLLHYSEPSAFQNAFKKWKGETAGQYRLRLAK</sequence>
<dbReference type="OrthoDB" id="5582699at2"/>
<protein>
    <submittedName>
        <fullName evidence="5">AraC family transcriptional regulator</fullName>
    </submittedName>
</protein>
<dbReference type="RefSeq" id="WP_119149862.1">
    <property type="nucleotide sequence ID" value="NZ_JBHSOV010000020.1"/>
</dbReference>
<dbReference type="EMBL" id="QXJM01000039">
    <property type="protein sequence ID" value="RIE01804.1"/>
    <property type="molecule type" value="Genomic_DNA"/>
</dbReference>
<proteinExistence type="predicted"/>
<feature type="domain" description="HTH araC/xylS-type" evidence="4">
    <location>
        <begin position="235"/>
        <end position="333"/>
    </location>
</feature>
<comment type="caution">
    <text evidence="5">The sequence shown here is derived from an EMBL/GenBank/DDBJ whole genome shotgun (WGS) entry which is preliminary data.</text>
</comment>
<keyword evidence="6" id="KW-1185">Reference proteome</keyword>
<gene>
    <name evidence="5" type="ORF">D3H35_13495</name>
</gene>
<name>A0A398CS82_9BACL</name>
<dbReference type="AlphaFoldDB" id="A0A398CS82"/>
<dbReference type="PANTHER" id="PTHR47894:SF1">
    <property type="entry name" value="HTH-TYPE TRANSCRIPTIONAL REGULATOR VQSM"/>
    <property type="match status" value="1"/>
</dbReference>
<dbReference type="SUPFAM" id="SSF46689">
    <property type="entry name" value="Homeodomain-like"/>
    <property type="match status" value="1"/>
</dbReference>
<dbReference type="InterPro" id="IPR018060">
    <property type="entry name" value="HTH_AraC"/>
</dbReference>
<dbReference type="InterPro" id="IPR009057">
    <property type="entry name" value="Homeodomain-like_sf"/>
</dbReference>